<accession>A0A699V4N9</accession>
<feature type="non-terminal residue" evidence="1">
    <location>
        <position position="102"/>
    </location>
</feature>
<organism evidence="1">
    <name type="scientific">Tanacetum cinerariifolium</name>
    <name type="common">Dalmatian daisy</name>
    <name type="synonym">Chrysanthemum cinerariifolium</name>
    <dbReference type="NCBI Taxonomy" id="118510"/>
    <lineage>
        <taxon>Eukaryota</taxon>
        <taxon>Viridiplantae</taxon>
        <taxon>Streptophyta</taxon>
        <taxon>Embryophyta</taxon>
        <taxon>Tracheophyta</taxon>
        <taxon>Spermatophyta</taxon>
        <taxon>Magnoliopsida</taxon>
        <taxon>eudicotyledons</taxon>
        <taxon>Gunneridae</taxon>
        <taxon>Pentapetalae</taxon>
        <taxon>asterids</taxon>
        <taxon>campanulids</taxon>
        <taxon>Asterales</taxon>
        <taxon>Asteraceae</taxon>
        <taxon>Asteroideae</taxon>
        <taxon>Anthemideae</taxon>
        <taxon>Anthemidinae</taxon>
        <taxon>Tanacetum</taxon>
    </lineage>
</organism>
<dbReference type="EMBL" id="BKCJ011386962">
    <property type="protein sequence ID" value="GFD28599.1"/>
    <property type="molecule type" value="Genomic_DNA"/>
</dbReference>
<evidence type="ECO:0000313" key="1">
    <source>
        <dbReference type="EMBL" id="GFD28599.1"/>
    </source>
</evidence>
<sequence>AAATELLPISYLLVGVVKRALFRSGMYVSGILSLPEVDGIEEGNGNDEVDILAATRYPNGGGVAAVSPSSKGYVSSEAETELYRAEAGKVRARCSSSSSSLS</sequence>
<comment type="caution">
    <text evidence="1">The sequence shown here is derived from an EMBL/GenBank/DDBJ whole genome shotgun (WGS) entry which is preliminary data.</text>
</comment>
<proteinExistence type="predicted"/>
<gene>
    <name evidence="1" type="ORF">Tci_900568</name>
</gene>
<dbReference type="AlphaFoldDB" id="A0A699V4N9"/>
<protein>
    <submittedName>
        <fullName evidence="1">Uncharacterized protein</fullName>
    </submittedName>
</protein>
<reference evidence="1" key="1">
    <citation type="journal article" date="2019" name="Sci. Rep.">
        <title>Draft genome of Tanacetum cinerariifolium, the natural source of mosquito coil.</title>
        <authorList>
            <person name="Yamashiro T."/>
            <person name="Shiraishi A."/>
            <person name="Satake H."/>
            <person name="Nakayama K."/>
        </authorList>
    </citation>
    <scope>NUCLEOTIDE SEQUENCE</scope>
</reference>
<feature type="non-terminal residue" evidence="1">
    <location>
        <position position="1"/>
    </location>
</feature>
<name>A0A699V4N9_TANCI</name>